<protein>
    <submittedName>
        <fullName evidence="2">Genomic scaffold, ProqFM164S02</fullName>
    </submittedName>
</protein>
<accession>W6QFH7</accession>
<dbReference type="AlphaFoldDB" id="W6QFH7"/>
<keyword evidence="3" id="KW-1185">Reference proteome</keyword>
<evidence type="ECO:0000313" key="2">
    <source>
        <dbReference type="EMBL" id="CDM32909.1"/>
    </source>
</evidence>
<evidence type="ECO:0000256" key="1">
    <source>
        <dbReference type="SAM" id="MobiDB-lite"/>
    </source>
</evidence>
<reference evidence="2" key="1">
    <citation type="journal article" date="2014" name="Nat. Commun.">
        <title>Multiple recent horizontal transfers of a large genomic region in cheese making fungi.</title>
        <authorList>
            <person name="Cheeseman K."/>
            <person name="Ropars J."/>
            <person name="Renault P."/>
            <person name="Dupont J."/>
            <person name="Gouzy J."/>
            <person name="Branca A."/>
            <person name="Abraham A.L."/>
            <person name="Ceppi M."/>
            <person name="Conseiller E."/>
            <person name="Debuchy R."/>
            <person name="Malagnac F."/>
            <person name="Goarin A."/>
            <person name="Silar P."/>
            <person name="Lacoste S."/>
            <person name="Sallet E."/>
            <person name="Bensimon A."/>
            <person name="Giraud T."/>
            <person name="Brygoo Y."/>
        </authorList>
    </citation>
    <scope>NUCLEOTIDE SEQUENCE [LARGE SCALE GENOMIC DNA]</scope>
    <source>
        <strain evidence="2">FM164</strain>
    </source>
</reference>
<feature type="compositionally biased region" description="Polar residues" evidence="1">
    <location>
        <begin position="326"/>
        <end position="338"/>
    </location>
</feature>
<dbReference type="Proteomes" id="UP000030686">
    <property type="component" value="Unassembled WGS sequence"/>
</dbReference>
<name>W6QFH7_PENRF</name>
<dbReference type="EMBL" id="HG792016">
    <property type="protein sequence ID" value="CDM32909.1"/>
    <property type="molecule type" value="Genomic_DNA"/>
</dbReference>
<gene>
    <name evidence="2" type="ORF">PROQFM164_S02g003060</name>
</gene>
<dbReference type="OrthoDB" id="3439209at2759"/>
<feature type="region of interest" description="Disordered" evidence="1">
    <location>
        <begin position="321"/>
        <end position="398"/>
    </location>
</feature>
<sequence>MADVLAIPGVLDPWMAYPKEYTYSSAFGDYDKQLSSSPTDWYSIFSPSTSTSSLNFQLLHHPPTIQTQRRPRKLAKTMMNRNSLPGNSIPLAEDKRYMPLHVEDPHMAVYSQGASPFTTRLDLNSANSSNGSTYCESDLESLEHFDEPFTTRNVETHTGLAHPAPQGKMFTMASNSFLLGTGETPPLSSFEIPDVKMDEQAFSTTQFNCQNPTLANYPTGRQVDPHSSITPQDTKPLNYGGSIQWLISQPPSTTEAWYPTPDLTSPPEDSWHTQDGYNLPWPATNTYNYPAEYNEPEPRNGLPMEAFGPAPLSLGPNSPIGYISHLQDSGPYQITNGPEYQPGLHRDAPTQPPVSDTEYESPDQNPASSFSPSFSVSTTEGRSRQQSEEEQGGTEATVQDIYERNAFLIDCKSRGLSYKEIKRLGGFKEAESTLRGRYRTLTKSKDQRVRKPAWHDRDMRLLCQAVAIHAERHDTYNSLPNSGLTVNEPPKVSWKKVSDHIWANGGSYHFGNATCKKKWCEIHDITI</sequence>
<proteinExistence type="predicted"/>
<feature type="compositionally biased region" description="Low complexity" evidence="1">
    <location>
        <begin position="368"/>
        <end position="380"/>
    </location>
</feature>
<evidence type="ECO:0000313" key="3">
    <source>
        <dbReference type="Proteomes" id="UP000030686"/>
    </source>
</evidence>
<dbReference type="STRING" id="1365484.W6QFH7"/>
<organism evidence="2 3">
    <name type="scientific">Penicillium roqueforti (strain FM164)</name>
    <dbReference type="NCBI Taxonomy" id="1365484"/>
    <lineage>
        <taxon>Eukaryota</taxon>
        <taxon>Fungi</taxon>
        <taxon>Dikarya</taxon>
        <taxon>Ascomycota</taxon>
        <taxon>Pezizomycotina</taxon>
        <taxon>Eurotiomycetes</taxon>
        <taxon>Eurotiomycetidae</taxon>
        <taxon>Eurotiales</taxon>
        <taxon>Aspergillaceae</taxon>
        <taxon>Penicillium</taxon>
    </lineage>
</organism>
<dbReference type="OMA" id="WCEIHNI"/>